<reference evidence="1 2" key="1">
    <citation type="journal article" date="2019" name="Nat. Ecol. Evol.">
        <title>Megaphylogeny resolves global patterns of mushroom evolution.</title>
        <authorList>
            <person name="Varga T."/>
            <person name="Krizsan K."/>
            <person name="Foldi C."/>
            <person name="Dima B."/>
            <person name="Sanchez-Garcia M."/>
            <person name="Sanchez-Ramirez S."/>
            <person name="Szollosi G.J."/>
            <person name="Szarkandi J.G."/>
            <person name="Papp V."/>
            <person name="Albert L."/>
            <person name="Andreopoulos W."/>
            <person name="Angelini C."/>
            <person name="Antonin V."/>
            <person name="Barry K.W."/>
            <person name="Bougher N.L."/>
            <person name="Buchanan P."/>
            <person name="Buyck B."/>
            <person name="Bense V."/>
            <person name="Catcheside P."/>
            <person name="Chovatia M."/>
            <person name="Cooper J."/>
            <person name="Damon W."/>
            <person name="Desjardin D."/>
            <person name="Finy P."/>
            <person name="Geml J."/>
            <person name="Haridas S."/>
            <person name="Hughes K."/>
            <person name="Justo A."/>
            <person name="Karasinski D."/>
            <person name="Kautmanova I."/>
            <person name="Kiss B."/>
            <person name="Kocsube S."/>
            <person name="Kotiranta H."/>
            <person name="LaButti K.M."/>
            <person name="Lechner B.E."/>
            <person name="Liimatainen K."/>
            <person name="Lipzen A."/>
            <person name="Lukacs Z."/>
            <person name="Mihaltcheva S."/>
            <person name="Morgado L.N."/>
            <person name="Niskanen T."/>
            <person name="Noordeloos M.E."/>
            <person name="Ohm R.A."/>
            <person name="Ortiz-Santana B."/>
            <person name="Ovrebo C."/>
            <person name="Racz N."/>
            <person name="Riley R."/>
            <person name="Savchenko A."/>
            <person name="Shiryaev A."/>
            <person name="Soop K."/>
            <person name="Spirin V."/>
            <person name="Szebenyi C."/>
            <person name="Tomsovsky M."/>
            <person name="Tulloss R.E."/>
            <person name="Uehling J."/>
            <person name="Grigoriev I.V."/>
            <person name="Vagvolgyi C."/>
            <person name="Papp T."/>
            <person name="Martin F.M."/>
            <person name="Miettinen O."/>
            <person name="Hibbett D.S."/>
            <person name="Nagy L.G."/>
        </authorList>
    </citation>
    <scope>NUCLEOTIDE SEQUENCE [LARGE SCALE GENOMIC DNA]</scope>
    <source>
        <strain evidence="1 2">CBS 121175</strain>
    </source>
</reference>
<sequence length="460" mass="52359">MSLSTIPQELIQRIIQQLASDKHTLKTASLVSPSFREWCQELLFAHLTLTLKPQEPSRGSPFQNIIDRLEASPTIGACFKSIRIEDSLYRNTQDALVNDPWVWLLHDKNFPRAFDLIRTESTQKFSLAVVNFSMLNSGYSWWCSLPRRAKAVIARILQSPSLVHIETTYLPPQVAISLCWGNSVKRLDINTPRFDMASSKDELAIMEDTGGGSRRLQLETLAFSGESERYFEGLETLINYILDGNRSSRACAVNLKVVKKLKVSIPAVQEYRLFEKLVSECHSLEVLAMDTYCSFSDPQSWTTEMQTINFAKCPSLRTLFIRGPRTLEERVARPDILQIVINNLRGMPAANVIEDVHLFFRCIFVGWGRRELAFKGDHIDTLCQPRPWSTLDEILSDKVRFPMLRRVKIDLTAGVAAGRLVQGLDEMRRRTEELMPNLKGRGLLELNLLVEVEGVEYGPI</sequence>
<dbReference type="EMBL" id="ML210297">
    <property type="protein sequence ID" value="TFK20514.1"/>
    <property type="molecule type" value="Genomic_DNA"/>
</dbReference>
<proteinExistence type="predicted"/>
<name>A0A5C3KK29_COPMA</name>
<organism evidence="1 2">
    <name type="scientific">Coprinopsis marcescibilis</name>
    <name type="common">Agaric fungus</name>
    <name type="synonym">Psathyrella marcescibilis</name>
    <dbReference type="NCBI Taxonomy" id="230819"/>
    <lineage>
        <taxon>Eukaryota</taxon>
        <taxon>Fungi</taxon>
        <taxon>Dikarya</taxon>
        <taxon>Basidiomycota</taxon>
        <taxon>Agaricomycotina</taxon>
        <taxon>Agaricomycetes</taxon>
        <taxon>Agaricomycetidae</taxon>
        <taxon>Agaricales</taxon>
        <taxon>Agaricineae</taxon>
        <taxon>Psathyrellaceae</taxon>
        <taxon>Coprinopsis</taxon>
    </lineage>
</organism>
<dbReference type="Proteomes" id="UP000307440">
    <property type="component" value="Unassembled WGS sequence"/>
</dbReference>
<protein>
    <recommendedName>
        <fullName evidence="3">F-box domain-containing protein</fullName>
    </recommendedName>
</protein>
<evidence type="ECO:0000313" key="1">
    <source>
        <dbReference type="EMBL" id="TFK20514.1"/>
    </source>
</evidence>
<dbReference type="OrthoDB" id="2745898at2759"/>
<evidence type="ECO:0008006" key="3">
    <source>
        <dbReference type="Google" id="ProtNLM"/>
    </source>
</evidence>
<evidence type="ECO:0000313" key="2">
    <source>
        <dbReference type="Proteomes" id="UP000307440"/>
    </source>
</evidence>
<accession>A0A5C3KK29</accession>
<keyword evidence="2" id="KW-1185">Reference proteome</keyword>
<gene>
    <name evidence="1" type="ORF">FA15DRAFT_673409</name>
</gene>
<dbReference type="AlphaFoldDB" id="A0A5C3KK29"/>